<feature type="non-terminal residue" evidence="3">
    <location>
        <position position="79"/>
    </location>
</feature>
<evidence type="ECO:0008006" key="5">
    <source>
        <dbReference type="Google" id="ProtNLM"/>
    </source>
</evidence>
<evidence type="ECO:0000256" key="2">
    <source>
        <dbReference type="SAM" id="SignalP"/>
    </source>
</evidence>
<organism evidence="3 4">
    <name type="scientific">Tribonema minus</name>
    <dbReference type="NCBI Taxonomy" id="303371"/>
    <lineage>
        <taxon>Eukaryota</taxon>
        <taxon>Sar</taxon>
        <taxon>Stramenopiles</taxon>
        <taxon>Ochrophyta</taxon>
        <taxon>PX clade</taxon>
        <taxon>Xanthophyceae</taxon>
        <taxon>Tribonematales</taxon>
        <taxon>Tribonemataceae</taxon>
        <taxon>Tribonema</taxon>
    </lineage>
</organism>
<proteinExistence type="predicted"/>
<evidence type="ECO:0000313" key="4">
    <source>
        <dbReference type="Proteomes" id="UP000664859"/>
    </source>
</evidence>
<feature type="compositionally biased region" description="Low complexity" evidence="1">
    <location>
        <begin position="54"/>
        <end position="79"/>
    </location>
</feature>
<reference evidence="3" key="1">
    <citation type="submission" date="2021-02" db="EMBL/GenBank/DDBJ databases">
        <title>First Annotated Genome of the Yellow-green Alga Tribonema minus.</title>
        <authorList>
            <person name="Mahan K.M."/>
        </authorList>
    </citation>
    <scope>NUCLEOTIDE SEQUENCE</scope>
    <source>
        <strain evidence="3">UTEX B ZZ1240</strain>
    </source>
</reference>
<sequence length="79" mass="8151">MRGKQRKSTTALAVLSLLQLQQCACTAAAHAGRRSRVHLVSHPRSRAPVLALRGGSNTSAATETAESETSPASGAVPES</sequence>
<keyword evidence="2" id="KW-0732">Signal</keyword>
<protein>
    <recommendedName>
        <fullName evidence="5">Secreted protein</fullName>
    </recommendedName>
</protein>
<feature type="region of interest" description="Disordered" evidence="1">
    <location>
        <begin position="53"/>
        <end position="79"/>
    </location>
</feature>
<keyword evidence="4" id="KW-1185">Reference proteome</keyword>
<name>A0A835YPE3_9STRA</name>
<comment type="caution">
    <text evidence="3">The sequence shown here is derived from an EMBL/GenBank/DDBJ whole genome shotgun (WGS) entry which is preliminary data.</text>
</comment>
<dbReference type="AlphaFoldDB" id="A0A835YPE3"/>
<feature type="chain" id="PRO_5032891899" description="Secreted protein" evidence="2">
    <location>
        <begin position="26"/>
        <end position="79"/>
    </location>
</feature>
<feature type="signal peptide" evidence="2">
    <location>
        <begin position="1"/>
        <end position="25"/>
    </location>
</feature>
<dbReference type="EMBL" id="JAFCMP010000524">
    <property type="protein sequence ID" value="KAG5177577.1"/>
    <property type="molecule type" value="Genomic_DNA"/>
</dbReference>
<evidence type="ECO:0000256" key="1">
    <source>
        <dbReference type="SAM" id="MobiDB-lite"/>
    </source>
</evidence>
<accession>A0A835YPE3</accession>
<evidence type="ECO:0000313" key="3">
    <source>
        <dbReference type="EMBL" id="KAG5177577.1"/>
    </source>
</evidence>
<gene>
    <name evidence="3" type="ORF">JKP88DRAFT_265032</name>
</gene>
<dbReference type="Proteomes" id="UP000664859">
    <property type="component" value="Unassembled WGS sequence"/>
</dbReference>